<feature type="region of interest" description="Disordered" evidence="1">
    <location>
        <begin position="12"/>
        <end position="45"/>
    </location>
</feature>
<dbReference type="InterPro" id="IPR010812">
    <property type="entry name" value="HrpJ-like"/>
</dbReference>
<dbReference type="AlphaFoldDB" id="A0A3V2NZX2"/>
<dbReference type="InterPro" id="IPR013401">
    <property type="entry name" value="T3SS_LcrE"/>
</dbReference>
<comment type="caution">
    <text evidence="3">The sequence shown here is derived from an EMBL/GenBank/DDBJ whole genome shotgun (WGS) entry which is preliminary data.</text>
</comment>
<evidence type="ECO:0000256" key="1">
    <source>
        <dbReference type="SAM" id="MobiDB-lite"/>
    </source>
</evidence>
<evidence type="ECO:0000313" key="3">
    <source>
        <dbReference type="EMBL" id="EAA7255357.1"/>
    </source>
</evidence>
<dbReference type="SUPFAM" id="SSF140591">
    <property type="entry name" value="Type III secretion system domain"/>
    <property type="match status" value="1"/>
</dbReference>
<accession>A0A3V2NZX2</accession>
<dbReference type="InterPro" id="IPR003520">
    <property type="entry name" value="Invas_InvE"/>
</dbReference>
<sequence length="376" mass="42499">MENNIVSGNRISFFRKHAGRPAQQEVHHQKGAEQAEGLQPEDLSPGAEVQRFIQSTDEMSAAMAQFRHRRDYEKKADSLADSFERVLDDDVLPKARQILQIIRSQNVSAEKLLSYIREFFSDDSDLVLVLRELLKRHAADPVAGKRLSSVLQEAQAQAEPRQLKAGINCALKARLFGKALMLRPGLLRATYRQFIRSHEPESELYADWISSYGYRRRHAILDYVEEALLADISARVASSSCSEFGYLLGRLSQIKRLRSADILFVRRLAECLPGSQPAEDEALWVLLMLALLQHPEEVDAILTETVGQKMRLLDARERSIFLQALYMACKSLPASLFDEEQNVVLLERLRAFTDTACRHEPGGSDLFTGGRGSKRC</sequence>
<dbReference type="Gene3D" id="1.10.150.630">
    <property type="match status" value="1"/>
</dbReference>
<dbReference type="EMBL" id="AAACIV010000027">
    <property type="protein sequence ID" value="EAA7255357.1"/>
    <property type="molecule type" value="Genomic_DNA"/>
</dbReference>
<reference evidence="3" key="1">
    <citation type="submission" date="2018-07" db="EMBL/GenBank/DDBJ databases">
        <authorList>
            <person name="Ashton P.M."/>
            <person name="Dallman T."/>
            <person name="Nair S."/>
            <person name="De Pinna E."/>
            <person name="Peters T."/>
            <person name="Grant K."/>
        </authorList>
    </citation>
    <scope>NUCLEOTIDE SEQUENCE [LARGE SCALE GENOMIC DNA]</scope>
    <source>
        <strain evidence="3">440016</strain>
    </source>
</reference>
<organism evidence="3">
    <name type="scientific">Salmonella enterica I</name>
    <dbReference type="NCBI Taxonomy" id="59201"/>
    <lineage>
        <taxon>Bacteria</taxon>
        <taxon>Pseudomonadati</taxon>
        <taxon>Pseudomonadota</taxon>
        <taxon>Gammaproteobacteria</taxon>
        <taxon>Enterobacterales</taxon>
        <taxon>Enterobacteriaceae</taxon>
        <taxon>Salmonella</taxon>
    </lineage>
</organism>
<evidence type="ECO:0000259" key="2">
    <source>
        <dbReference type="Pfam" id="PF07201"/>
    </source>
</evidence>
<name>A0A3V2NZX2_SALET</name>
<dbReference type="GO" id="GO:0050709">
    <property type="term" value="P:negative regulation of protein secretion"/>
    <property type="evidence" value="ECO:0007669"/>
    <property type="project" value="InterPro"/>
</dbReference>
<dbReference type="GO" id="GO:0019867">
    <property type="term" value="C:outer membrane"/>
    <property type="evidence" value="ECO:0007669"/>
    <property type="project" value="InterPro"/>
</dbReference>
<dbReference type="GO" id="GO:0009986">
    <property type="term" value="C:cell surface"/>
    <property type="evidence" value="ECO:0007669"/>
    <property type="project" value="InterPro"/>
</dbReference>
<dbReference type="NCBIfam" id="TIGR02568">
    <property type="entry name" value="LcrE"/>
    <property type="match status" value="1"/>
</dbReference>
<dbReference type="Proteomes" id="UP000839682">
    <property type="component" value="Unassembled WGS sequence"/>
</dbReference>
<protein>
    <submittedName>
        <fullName evidence="3">YopN family type III secretion system gatekeeper subunit</fullName>
    </submittedName>
</protein>
<dbReference type="Pfam" id="PF07201">
    <property type="entry name" value="HrpJ"/>
    <property type="match status" value="1"/>
</dbReference>
<dbReference type="PRINTS" id="PR01344">
    <property type="entry name" value="INVEPROTEIN"/>
</dbReference>
<gene>
    <name evidence="3" type="ORF">DSF98_22265</name>
</gene>
<feature type="domain" description="Hypersensitivity response secretion-like HrpJ" evidence="2">
    <location>
        <begin position="52"/>
        <end position="212"/>
    </location>
</feature>
<proteinExistence type="predicted"/>
<dbReference type="GO" id="GO:0030254">
    <property type="term" value="P:protein secretion by the type III secretion system"/>
    <property type="evidence" value="ECO:0007669"/>
    <property type="project" value="InterPro"/>
</dbReference>